<reference evidence="2 4" key="1">
    <citation type="submission" date="2015-01" db="EMBL/GenBank/DDBJ databases">
        <title>Evolution of Trichinella species and genotypes.</title>
        <authorList>
            <person name="Korhonen P.K."/>
            <person name="Edoardo P."/>
            <person name="Giuseppe L.R."/>
            <person name="Gasser R.B."/>
        </authorList>
    </citation>
    <scope>NUCLEOTIDE SEQUENCE [LARGE SCALE GENOMIC DNA]</scope>
    <source>
        <strain evidence="2">ISS417</strain>
    </source>
</reference>
<protein>
    <submittedName>
        <fullName evidence="2">Uncharacterized protein</fullName>
    </submittedName>
</protein>
<organism evidence="2 4">
    <name type="scientific">Trichinella murrelli</name>
    <dbReference type="NCBI Taxonomy" id="144512"/>
    <lineage>
        <taxon>Eukaryota</taxon>
        <taxon>Metazoa</taxon>
        <taxon>Ecdysozoa</taxon>
        <taxon>Nematoda</taxon>
        <taxon>Enoplea</taxon>
        <taxon>Dorylaimia</taxon>
        <taxon>Trichinellida</taxon>
        <taxon>Trichinellidae</taxon>
        <taxon>Trichinella</taxon>
    </lineage>
</organism>
<evidence type="ECO:0000313" key="2">
    <source>
        <dbReference type="EMBL" id="KRX33164.1"/>
    </source>
</evidence>
<keyword evidence="4" id="KW-1185">Reference proteome</keyword>
<gene>
    <name evidence="3" type="ORF">T05_15292</name>
    <name evidence="2" type="ORF">T05_2684</name>
</gene>
<comment type="caution">
    <text evidence="2">The sequence shown here is derived from an EMBL/GenBank/DDBJ whole genome shotgun (WGS) entry which is preliminary data.</text>
</comment>
<sequence>MSSRGTWYPGGFCAAELTENGLMGFVVQAGFVLHILRKYDINSSNNDSKEQPTTTTTTQTIRNNIEWHEQNGNN</sequence>
<feature type="region of interest" description="Disordered" evidence="1">
    <location>
        <begin position="42"/>
        <end position="74"/>
    </location>
</feature>
<evidence type="ECO:0000313" key="4">
    <source>
        <dbReference type="Proteomes" id="UP000055048"/>
    </source>
</evidence>
<dbReference type="EMBL" id="JYDJ01000891">
    <property type="protein sequence ID" value="KRX33164.1"/>
    <property type="molecule type" value="Genomic_DNA"/>
</dbReference>
<feature type="compositionally biased region" description="Basic and acidic residues" evidence="1">
    <location>
        <begin position="65"/>
        <end position="74"/>
    </location>
</feature>
<evidence type="ECO:0000256" key="1">
    <source>
        <dbReference type="SAM" id="MobiDB-lite"/>
    </source>
</evidence>
<dbReference type="Proteomes" id="UP000055048">
    <property type="component" value="Unassembled WGS sequence"/>
</dbReference>
<dbReference type="AlphaFoldDB" id="A0A0V0T2J6"/>
<dbReference type="EMBL" id="JYDJ01000890">
    <property type="protein sequence ID" value="KRX33166.1"/>
    <property type="molecule type" value="Genomic_DNA"/>
</dbReference>
<accession>A0A0V0T2J6</accession>
<evidence type="ECO:0000313" key="3">
    <source>
        <dbReference type="EMBL" id="KRX33166.1"/>
    </source>
</evidence>
<proteinExistence type="predicted"/>
<name>A0A0V0T2J6_9BILA</name>